<feature type="signal peptide" evidence="1">
    <location>
        <begin position="1"/>
        <end position="24"/>
    </location>
</feature>
<keyword evidence="3" id="KW-1185">Reference proteome</keyword>
<feature type="chain" id="PRO_5037885324" evidence="1">
    <location>
        <begin position="25"/>
        <end position="138"/>
    </location>
</feature>
<gene>
    <name evidence="2" type="ORF">GCM10011322_38800</name>
</gene>
<keyword evidence="1" id="KW-0732">Signal</keyword>
<dbReference type="Pfam" id="PF16156">
    <property type="entry name" value="DUF4864"/>
    <property type="match status" value="1"/>
</dbReference>
<sequence length="138" mass="15081">MRILLAGLTLLIALAFLPAERAHADEAAARAVIEGQIEAFLADDGPAAYSFAAPGIRSMFPNEERFKAMVRQGYPPVYRPRDFAFGRYRETAAGPVQEVSIVDRSGVAWQAIYSLEQQPDGTWKISGCRLVRLPGVSA</sequence>
<evidence type="ECO:0000313" key="2">
    <source>
        <dbReference type="EMBL" id="GGK48086.1"/>
    </source>
</evidence>
<dbReference type="InterPro" id="IPR032347">
    <property type="entry name" value="DUF4864"/>
</dbReference>
<comment type="caution">
    <text evidence="2">The sequence shown here is derived from an EMBL/GenBank/DDBJ whole genome shotgun (WGS) entry which is preliminary data.</text>
</comment>
<name>A0A917V7M9_9HYPH</name>
<proteinExistence type="predicted"/>
<reference evidence="2 3" key="1">
    <citation type="journal article" date="2014" name="Int. J. Syst. Evol. Microbiol.">
        <title>Complete genome sequence of Corynebacterium casei LMG S-19264T (=DSM 44701T), isolated from a smear-ripened cheese.</title>
        <authorList>
            <consortium name="US DOE Joint Genome Institute (JGI-PGF)"/>
            <person name="Walter F."/>
            <person name="Albersmeier A."/>
            <person name="Kalinowski J."/>
            <person name="Ruckert C."/>
        </authorList>
    </citation>
    <scope>NUCLEOTIDE SEQUENCE [LARGE SCALE GENOMIC DNA]</scope>
    <source>
        <strain evidence="2 3">CGMCC 1.9161</strain>
    </source>
</reference>
<dbReference type="AlphaFoldDB" id="A0A917V7M9"/>
<protein>
    <submittedName>
        <fullName evidence="2">DUF4864 domain-containing protein</fullName>
    </submittedName>
</protein>
<organism evidence="2 3">
    <name type="scientific">Salinarimonas ramus</name>
    <dbReference type="NCBI Taxonomy" id="690164"/>
    <lineage>
        <taxon>Bacteria</taxon>
        <taxon>Pseudomonadati</taxon>
        <taxon>Pseudomonadota</taxon>
        <taxon>Alphaproteobacteria</taxon>
        <taxon>Hyphomicrobiales</taxon>
        <taxon>Salinarimonadaceae</taxon>
        <taxon>Salinarimonas</taxon>
    </lineage>
</organism>
<evidence type="ECO:0000313" key="3">
    <source>
        <dbReference type="Proteomes" id="UP000600449"/>
    </source>
</evidence>
<accession>A0A917V7M9</accession>
<dbReference type="EMBL" id="BMMF01000013">
    <property type="protein sequence ID" value="GGK48086.1"/>
    <property type="molecule type" value="Genomic_DNA"/>
</dbReference>
<evidence type="ECO:0000256" key="1">
    <source>
        <dbReference type="SAM" id="SignalP"/>
    </source>
</evidence>
<dbReference type="RefSeq" id="WP_188914917.1">
    <property type="nucleotide sequence ID" value="NZ_BMMF01000013.1"/>
</dbReference>
<dbReference type="Proteomes" id="UP000600449">
    <property type="component" value="Unassembled WGS sequence"/>
</dbReference>